<proteinExistence type="evidence at transcript level"/>
<protein>
    <submittedName>
        <fullName evidence="1">Predicted protein</fullName>
    </submittedName>
</protein>
<sequence length="71" mass="7813">MNICITGYIVDGTTKSYQDINQKLGNGQWKSWYLKSGQMVTTGTGLLPECGLGGLQGRQATRGMVREVRVF</sequence>
<dbReference type="AlphaFoldDB" id="F2EJE2"/>
<dbReference type="EMBL" id="AK376269">
    <property type="protein sequence ID" value="BAK07464.1"/>
    <property type="molecule type" value="mRNA"/>
</dbReference>
<accession>F2EJE2</accession>
<reference evidence="1" key="1">
    <citation type="journal article" date="2011" name="Plant Physiol.">
        <title>Comprehensive sequence analysis of 24,783 barley full-length cDNAs derived from 12 clone libraries.</title>
        <authorList>
            <person name="Matsumoto T."/>
            <person name="Tanaka T."/>
            <person name="Sakai H."/>
            <person name="Amano N."/>
            <person name="Kanamori H."/>
            <person name="Kurita K."/>
            <person name="Kikuta A."/>
            <person name="Kamiya K."/>
            <person name="Yamamoto M."/>
            <person name="Ikawa H."/>
            <person name="Fujii N."/>
            <person name="Hori K."/>
            <person name="Itoh T."/>
            <person name="Sato K."/>
        </authorList>
    </citation>
    <scope>NUCLEOTIDE SEQUENCE</scope>
    <source>
        <tissue evidence="1">Flower</tissue>
    </source>
</reference>
<evidence type="ECO:0000313" key="1">
    <source>
        <dbReference type="EMBL" id="BAK07464.1"/>
    </source>
</evidence>
<organism evidence="1">
    <name type="scientific">Hordeum vulgare subsp. vulgare</name>
    <name type="common">Domesticated barley</name>
    <dbReference type="NCBI Taxonomy" id="112509"/>
    <lineage>
        <taxon>Eukaryota</taxon>
        <taxon>Viridiplantae</taxon>
        <taxon>Streptophyta</taxon>
        <taxon>Embryophyta</taxon>
        <taxon>Tracheophyta</taxon>
        <taxon>Spermatophyta</taxon>
        <taxon>Magnoliopsida</taxon>
        <taxon>Liliopsida</taxon>
        <taxon>Poales</taxon>
        <taxon>Poaceae</taxon>
        <taxon>BOP clade</taxon>
        <taxon>Pooideae</taxon>
        <taxon>Triticodae</taxon>
        <taxon>Triticeae</taxon>
        <taxon>Hordeinae</taxon>
        <taxon>Hordeum</taxon>
    </lineage>
</organism>
<name>F2EJE2_HORVV</name>